<organism evidence="1 2">
    <name type="scientific">Caligus rogercresseyi</name>
    <name type="common">Sea louse</name>
    <dbReference type="NCBI Taxonomy" id="217165"/>
    <lineage>
        <taxon>Eukaryota</taxon>
        <taxon>Metazoa</taxon>
        <taxon>Ecdysozoa</taxon>
        <taxon>Arthropoda</taxon>
        <taxon>Crustacea</taxon>
        <taxon>Multicrustacea</taxon>
        <taxon>Hexanauplia</taxon>
        <taxon>Copepoda</taxon>
        <taxon>Siphonostomatoida</taxon>
        <taxon>Caligidae</taxon>
        <taxon>Caligus</taxon>
    </lineage>
</organism>
<dbReference type="EMBL" id="CP045899">
    <property type="protein sequence ID" value="QQP41453.1"/>
    <property type="molecule type" value="Genomic_DNA"/>
</dbReference>
<dbReference type="Proteomes" id="UP000595437">
    <property type="component" value="Chromosome 10"/>
</dbReference>
<accession>A0A7T8K009</accession>
<name>A0A7T8K009_CALRO</name>
<gene>
    <name evidence="1" type="ORF">FKW44_015833</name>
</gene>
<protein>
    <submittedName>
        <fullName evidence="1">Uncharacterized protein</fullName>
    </submittedName>
</protein>
<sequence>MCGFCLFNPSAFCIDDALDPGAEGGAGLGRQGPVQLPGLLHYGVDQSGLGVVSQSVGV</sequence>
<keyword evidence="2" id="KW-1185">Reference proteome</keyword>
<dbReference type="AlphaFoldDB" id="A0A7T8K009"/>
<proteinExistence type="predicted"/>
<evidence type="ECO:0000313" key="1">
    <source>
        <dbReference type="EMBL" id="QQP41453.1"/>
    </source>
</evidence>
<evidence type="ECO:0000313" key="2">
    <source>
        <dbReference type="Proteomes" id="UP000595437"/>
    </source>
</evidence>
<feature type="non-terminal residue" evidence="1">
    <location>
        <position position="58"/>
    </location>
</feature>
<reference evidence="2" key="1">
    <citation type="submission" date="2021-01" db="EMBL/GenBank/DDBJ databases">
        <title>Caligus Genome Assembly.</title>
        <authorList>
            <person name="Gallardo-Escarate C."/>
        </authorList>
    </citation>
    <scope>NUCLEOTIDE SEQUENCE [LARGE SCALE GENOMIC DNA]</scope>
</reference>